<dbReference type="InterPro" id="IPR023091">
    <property type="entry name" value="MetalPrtase_cat_dom_sf_prd"/>
</dbReference>
<keyword evidence="5" id="KW-0255">Endonuclease</keyword>
<evidence type="ECO:0000313" key="9">
    <source>
        <dbReference type="Proteomes" id="UP000183758"/>
    </source>
</evidence>
<name>A0A1J5HHB3_9BACT</name>
<evidence type="ECO:0000256" key="5">
    <source>
        <dbReference type="ARBA" id="ARBA00022759"/>
    </source>
</evidence>
<reference evidence="8 9" key="1">
    <citation type="journal article" date="2016" name="Environ. Microbiol.">
        <title>Genomic resolution of a cold subsurface aquifer community provides metabolic insights for novel microbes adapted to high CO concentrations.</title>
        <authorList>
            <person name="Probst A.J."/>
            <person name="Castelle C.J."/>
            <person name="Singh A."/>
            <person name="Brown C.T."/>
            <person name="Anantharaman K."/>
            <person name="Sharon I."/>
            <person name="Hug L.A."/>
            <person name="Burstein D."/>
            <person name="Emerson J.B."/>
            <person name="Thomas B.C."/>
            <person name="Banfield J.F."/>
        </authorList>
    </citation>
    <scope>NUCLEOTIDE SEQUENCE [LARGE SCALE GENOMIC DNA]</scope>
    <source>
        <strain evidence="8">CG2_30_33_16</strain>
    </source>
</reference>
<dbReference type="Pfam" id="PF02130">
    <property type="entry name" value="YbeY"/>
    <property type="match status" value="1"/>
</dbReference>
<comment type="cofactor">
    <cofactor evidence="1">
        <name>Zn(2+)</name>
        <dbReference type="ChEBI" id="CHEBI:29105"/>
    </cofactor>
</comment>
<dbReference type="GO" id="GO:0006364">
    <property type="term" value="P:rRNA processing"/>
    <property type="evidence" value="ECO:0007669"/>
    <property type="project" value="InterPro"/>
</dbReference>
<dbReference type="Proteomes" id="UP000183758">
    <property type="component" value="Unassembled WGS sequence"/>
</dbReference>
<keyword evidence="6" id="KW-0378">Hydrolase</keyword>
<evidence type="ECO:0000256" key="4">
    <source>
        <dbReference type="ARBA" id="ARBA00022723"/>
    </source>
</evidence>
<dbReference type="InterPro" id="IPR002036">
    <property type="entry name" value="YbeY"/>
</dbReference>
<gene>
    <name evidence="8" type="ORF">AUK04_02830</name>
</gene>
<evidence type="ECO:0008006" key="10">
    <source>
        <dbReference type="Google" id="ProtNLM"/>
    </source>
</evidence>
<dbReference type="SUPFAM" id="SSF55486">
    <property type="entry name" value="Metalloproteases ('zincins'), catalytic domain"/>
    <property type="match status" value="1"/>
</dbReference>
<dbReference type="AlphaFoldDB" id="A0A1J5HHB3"/>
<comment type="similarity">
    <text evidence="2">Belongs to the endoribonuclease YbeY family.</text>
</comment>
<accession>A0A1J5HHB3</accession>
<dbReference type="Gene3D" id="3.40.390.30">
    <property type="entry name" value="Metalloproteases ('zincins'), catalytic domain"/>
    <property type="match status" value="1"/>
</dbReference>
<proteinExistence type="inferred from homology"/>
<keyword evidence="7" id="KW-0862">Zinc</keyword>
<evidence type="ECO:0000256" key="2">
    <source>
        <dbReference type="ARBA" id="ARBA00010875"/>
    </source>
</evidence>
<evidence type="ECO:0000313" key="8">
    <source>
        <dbReference type="EMBL" id="OIP84020.1"/>
    </source>
</evidence>
<evidence type="ECO:0000256" key="1">
    <source>
        <dbReference type="ARBA" id="ARBA00001947"/>
    </source>
</evidence>
<protein>
    <recommendedName>
        <fullName evidence="10">rRNA maturation RNase YbeY</fullName>
    </recommendedName>
</protein>
<dbReference type="GO" id="GO:0046872">
    <property type="term" value="F:metal ion binding"/>
    <property type="evidence" value="ECO:0007669"/>
    <property type="project" value="UniProtKB-KW"/>
</dbReference>
<dbReference type="EMBL" id="MNZM01000068">
    <property type="protein sequence ID" value="OIP84020.1"/>
    <property type="molecule type" value="Genomic_DNA"/>
</dbReference>
<organism evidence="8 9">
    <name type="scientific">Candidatus Roizmanbacteria bacterium CG2_30_33_16</name>
    <dbReference type="NCBI Taxonomy" id="1805340"/>
    <lineage>
        <taxon>Bacteria</taxon>
        <taxon>Candidatus Roizmaniibacteriota</taxon>
    </lineage>
</organism>
<keyword evidence="4" id="KW-0479">Metal-binding</keyword>
<evidence type="ECO:0000256" key="7">
    <source>
        <dbReference type="ARBA" id="ARBA00022833"/>
    </source>
</evidence>
<keyword evidence="3" id="KW-0540">Nuclease</keyword>
<dbReference type="GO" id="GO:0004519">
    <property type="term" value="F:endonuclease activity"/>
    <property type="evidence" value="ECO:0007669"/>
    <property type="project" value="UniProtKB-KW"/>
</dbReference>
<evidence type="ECO:0000256" key="3">
    <source>
        <dbReference type="ARBA" id="ARBA00022722"/>
    </source>
</evidence>
<evidence type="ECO:0000256" key="6">
    <source>
        <dbReference type="ARBA" id="ARBA00022801"/>
    </source>
</evidence>
<dbReference type="GO" id="GO:0004222">
    <property type="term" value="F:metalloendopeptidase activity"/>
    <property type="evidence" value="ECO:0007669"/>
    <property type="project" value="InterPro"/>
</dbReference>
<comment type="caution">
    <text evidence="8">The sequence shown here is derived from an EMBL/GenBank/DDBJ whole genome shotgun (WGS) entry which is preliminary data.</text>
</comment>
<sequence>MINIISPSRYKVNRKQIRSFVTDILDLNKIILQEPLNIVFIGRTKMRSITAQYKNEKVALPILSFKYNDPIHPLFGELIICYPQVILLAAERNKTVYQTLKQLLDHGIKNLINN</sequence>